<dbReference type="Gene3D" id="2.30.29.30">
    <property type="entry name" value="Pleckstrin-homology domain (PH domain)/Phosphotyrosine-binding domain (PTB)"/>
    <property type="match status" value="1"/>
</dbReference>
<keyword evidence="1 2" id="KW-0727">SH2 domain</keyword>
<dbReference type="EMBL" id="JAZGQO010000008">
    <property type="protein sequence ID" value="KAK6180385.1"/>
    <property type="molecule type" value="Genomic_DNA"/>
</dbReference>
<dbReference type="InterPro" id="IPR001849">
    <property type="entry name" value="PH_domain"/>
</dbReference>
<feature type="compositionally biased region" description="Polar residues" evidence="3">
    <location>
        <begin position="732"/>
        <end position="748"/>
    </location>
</feature>
<dbReference type="AlphaFoldDB" id="A0AAN8JPP5"/>
<dbReference type="Gene3D" id="3.30.505.10">
    <property type="entry name" value="SH2 domain"/>
    <property type="match status" value="1"/>
</dbReference>
<accession>A0AAN8JPP5</accession>
<dbReference type="InterPro" id="IPR011993">
    <property type="entry name" value="PH-like_dom_sf"/>
</dbReference>
<feature type="compositionally biased region" description="Polar residues" evidence="3">
    <location>
        <begin position="672"/>
        <end position="687"/>
    </location>
</feature>
<comment type="caution">
    <text evidence="6">The sequence shown here is derived from an EMBL/GenBank/DDBJ whole genome shotgun (WGS) entry which is preliminary data.</text>
</comment>
<reference evidence="6 7" key="1">
    <citation type="submission" date="2024-01" db="EMBL/GenBank/DDBJ databases">
        <title>The genome of the rayed Mediterranean limpet Patella caerulea (Linnaeus, 1758).</title>
        <authorList>
            <person name="Anh-Thu Weber A."/>
            <person name="Halstead-Nussloch G."/>
        </authorList>
    </citation>
    <scope>NUCLEOTIDE SEQUENCE [LARGE SCALE GENOMIC DNA]</scope>
    <source>
        <strain evidence="6">AATW-2023a</strain>
        <tissue evidence="6">Whole specimen</tissue>
    </source>
</reference>
<dbReference type="Pfam" id="PF00169">
    <property type="entry name" value="PH"/>
    <property type="match status" value="1"/>
</dbReference>
<dbReference type="InterPro" id="IPR036860">
    <property type="entry name" value="SH2_dom_sf"/>
</dbReference>
<feature type="region of interest" description="Disordered" evidence="3">
    <location>
        <begin position="412"/>
        <end position="444"/>
    </location>
</feature>
<feature type="compositionally biased region" description="Polar residues" evidence="3">
    <location>
        <begin position="804"/>
        <end position="813"/>
    </location>
</feature>
<evidence type="ECO:0000256" key="3">
    <source>
        <dbReference type="SAM" id="MobiDB-lite"/>
    </source>
</evidence>
<feature type="compositionally biased region" description="Polar residues" evidence="3">
    <location>
        <begin position="614"/>
        <end position="623"/>
    </location>
</feature>
<feature type="region of interest" description="Disordered" evidence="3">
    <location>
        <begin position="703"/>
        <end position="749"/>
    </location>
</feature>
<dbReference type="CDD" id="cd00173">
    <property type="entry name" value="SH2"/>
    <property type="match status" value="1"/>
</dbReference>
<dbReference type="PROSITE" id="PS50001">
    <property type="entry name" value="SH2"/>
    <property type="match status" value="1"/>
</dbReference>
<dbReference type="GO" id="GO:0035591">
    <property type="term" value="F:signaling adaptor activity"/>
    <property type="evidence" value="ECO:0007669"/>
    <property type="project" value="InterPro"/>
</dbReference>
<dbReference type="SUPFAM" id="SSF50729">
    <property type="entry name" value="PH domain-like"/>
    <property type="match status" value="1"/>
</dbReference>
<dbReference type="InterPro" id="IPR039111">
    <property type="entry name" value="STAP1/STAP2"/>
</dbReference>
<feature type="compositionally biased region" description="Polar residues" evidence="3">
    <location>
        <begin position="587"/>
        <end position="606"/>
    </location>
</feature>
<feature type="region of interest" description="Disordered" evidence="3">
    <location>
        <begin position="136"/>
        <end position="167"/>
    </location>
</feature>
<feature type="compositionally biased region" description="Pro residues" evidence="3">
    <location>
        <begin position="708"/>
        <end position="723"/>
    </location>
</feature>
<name>A0AAN8JPP5_PATCE</name>
<dbReference type="Proteomes" id="UP001347796">
    <property type="component" value="Unassembled WGS sequence"/>
</dbReference>
<feature type="compositionally biased region" description="Basic and acidic residues" evidence="3">
    <location>
        <begin position="559"/>
        <end position="586"/>
    </location>
</feature>
<feature type="region of interest" description="Disordered" evidence="3">
    <location>
        <begin position="762"/>
        <end position="813"/>
    </location>
</feature>
<feature type="compositionally biased region" description="Low complexity" evidence="3">
    <location>
        <begin position="150"/>
        <end position="165"/>
    </location>
</feature>
<feature type="region of interest" description="Disordered" evidence="3">
    <location>
        <begin position="324"/>
        <end position="351"/>
    </location>
</feature>
<feature type="region of interest" description="Disordered" evidence="3">
    <location>
        <begin position="366"/>
        <end position="388"/>
    </location>
</feature>
<gene>
    <name evidence="6" type="ORF">SNE40_012551</name>
</gene>
<dbReference type="InterPro" id="IPR000980">
    <property type="entry name" value="SH2"/>
</dbReference>
<dbReference type="PROSITE" id="PS50003">
    <property type="entry name" value="PH_DOMAIN"/>
    <property type="match status" value="1"/>
</dbReference>
<evidence type="ECO:0000256" key="2">
    <source>
        <dbReference type="PROSITE-ProRule" id="PRU00191"/>
    </source>
</evidence>
<dbReference type="SMART" id="SM00252">
    <property type="entry name" value="SH2"/>
    <property type="match status" value="1"/>
</dbReference>
<keyword evidence="7" id="KW-1185">Reference proteome</keyword>
<feature type="domain" description="PH" evidence="5">
    <location>
        <begin position="11"/>
        <end position="109"/>
    </location>
</feature>
<dbReference type="PANTHER" id="PTHR16186">
    <property type="entry name" value="SIGNAL-TRANSDUCING ADAPTOR PROTEIN-RELATED"/>
    <property type="match status" value="1"/>
</dbReference>
<dbReference type="SUPFAM" id="SSF55550">
    <property type="entry name" value="SH2 domain"/>
    <property type="match status" value="1"/>
</dbReference>
<evidence type="ECO:0008006" key="8">
    <source>
        <dbReference type="Google" id="ProtNLM"/>
    </source>
</evidence>
<dbReference type="SMART" id="SM00233">
    <property type="entry name" value="PH"/>
    <property type="match status" value="1"/>
</dbReference>
<organism evidence="6 7">
    <name type="scientific">Patella caerulea</name>
    <name type="common">Rayed Mediterranean limpet</name>
    <dbReference type="NCBI Taxonomy" id="87958"/>
    <lineage>
        <taxon>Eukaryota</taxon>
        <taxon>Metazoa</taxon>
        <taxon>Spiralia</taxon>
        <taxon>Lophotrochozoa</taxon>
        <taxon>Mollusca</taxon>
        <taxon>Gastropoda</taxon>
        <taxon>Patellogastropoda</taxon>
        <taxon>Patelloidea</taxon>
        <taxon>Patellidae</taxon>
        <taxon>Patella</taxon>
    </lineage>
</organism>
<proteinExistence type="predicted"/>
<sequence length="885" mass="99021">MSYVNECKGRSKLLEGYLEQKTQDGKWKTYWCVLRGSTIFIFTAPETIQDNHKGTLEINNDTRFAVGESDLKKESFRFDLRTTKHFNKFKCKKFSERELWRAYIIGISTGSIPEDLDLMKGQICMIKDEIKQFHQNRNQPLLPRRRPESDSSPSPSGGSLHSGFSNPEDSIEEKFPEYLEMNNPNNGGPFMRHKFWNEHDRTDVPSWFFVNCTRELAEKILKKNPEFGNTLMRESCSYRGNGSYTITKHVNFGVDSLVHFEVIRVAAGYKINAENAPQVSTCLADVMTHFVHLSGAQATKLFLTNNLKKLGLDNPDYQTKIVTQRPVDKESGEEEGDSYEEPLPAIDGNKTLPSRELSTFQVYKGSRTTAGRDKQNRPGLTHVSQGSHTAGALDKLDMAIDYHDRVASNRKKYSDYPDNMKYLSPSTPPIAPPIPPNDDFPENFVRKTTRSKSVPHVVFDPSLEQKVPHQNPGVQRRASTTRGPISPKQHDDDDSPYNPRHRSQQHIDNPYNRQQPDDVSPYNTRGIPYNSRDQKDSTGSDPYNSRDRRVSTGSNPYNSRKESTGSDPYNHRKESTGSDPYNRGKESTGSNPYNSRKESTGSNPYNSRDRRESTGSNPYSQGIHQKMEESSPYHPGNQQQSQVYENLPPLGSSGNTSRDTCVPVNTPRPISAISSNSTPMLGEIQSQRTRLKPTGIKIVVDCSSPTPDALPSPPKAQSPPPVAPKTKAKPTISTKLTNQRIQPQTLPTNHLEDVYEDLDAYSPNKANAHNHGDGGHSYSEGAVYDDAQSDASVPAGEDDRETRVSSGCSKDINSNITSKQETIIPSADLASIKNKLELCFGGGLKPDTRVMPKVKSAPNLPLPEIPHDDPYPEDDSLYEEIPANN</sequence>
<feature type="region of interest" description="Disordered" evidence="3">
    <location>
        <begin position="456"/>
        <end position="687"/>
    </location>
</feature>
<evidence type="ECO:0000313" key="7">
    <source>
        <dbReference type="Proteomes" id="UP001347796"/>
    </source>
</evidence>
<feature type="compositionally biased region" description="Pro residues" evidence="3">
    <location>
        <begin position="426"/>
        <end position="438"/>
    </location>
</feature>
<feature type="domain" description="SH2" evidence="4">
    <location>
        <begin position="207"/>
        <end position="305"/>
    </location>
</feature>
<evidence type="ECO:0000259" key="5">
    <source>
        <dbReference type="PROSITE" id="PS50003"/>
    </source>
</evidence>
<feature type="compositionally biased region" description="Acidic residues" evidence="3">
    <location>
        <begin position="331"/>
        <end position="340"/>
    </location>
</feature>
<protein>
    <recommendedName>
        <fullName evidence="8">SH2 domain-containing protein</fullName>
    </recommendedName>
</protein>
<evidence type="ECO:0000256" key="1">
    <source>
        <dbReference type="ARBA" id="ARBA00022999"/>
    </source>
</evidence>
<evidence type="ECO:0000259" key="4">
    <source>
        <dbReference type="PROSITE" id="PS50001"/>
    </source>
</evidence>
<evidence type="ECO:0000313" key="6">
    <source>
        <dbReference type="EMBL" id="KAK6180385.1"/>
    </source>
</evidence>
<feature type="region of interest" description="Disordered" evidence="3">
    <location>
        <begin position="843"/>
        <end position="885"/>
    </location>
</feature>
<dbReference type="PANTHER" id="PTHR16186:SF9">
    <property type="entry name" value="SH2 DOMAIN-CONTAINING PROTEIN"/>
    <property type="match status" value="1"/>
</dbReference>
<feature type="compositionally biased region" description="Basic and acidic residues" evidence="3">
    <location>
        <begin position="532"/>
        <end position="550"/>
    </location>
</feature>